<evidence type="ECO:0000259" key="7">
    <source>
        <dbReference type="SMART" id="SM00337"/>
    </source>
</evidence>
<sequence length="259" mass="28787">MPPCKTQRALVRHPLPASTTVCISAFSEPGRLVQGRPRNICAMVDVTERHWHSSNDIPAQTFRSDSLESANLSDASSSGDDSVVRQIAVDIARDTIERAMKIDSPSDPSSKYQLNMRSQVDVMLSKHHTLFQGMVKQLLNNGSVTGNYSPDKIELAILSVADEMFADSRRNWGRVVALYAFVAELSTHMKLNEQGRARLAQTIGTYVSERLGHWIERQGGWNAFMRHFPCEVDWEKTIFKGLLATGLGLGVLAGLYALR</sequence>
<keyword evidence="5" id="KW-1133">Transmembrane helix</keyword>
<dbReference type="Proteomes" id="UP000887566">
    <property type="component" value="Unplaced"/>
</dbReference>
<comment type="subcellular location">
    <subcellularLocation>
        <location evidence="1">Endomembrane system</location>
    </subcellularLocation>
</comment>
<dbReference type="GO" id="GO:0005741">
    <property type="term" value="C:mitochondrial outer membrane"/>
    <property type="evidence" value="ECO:0007669"/>
    <property type="project" value="TreeGrafter"/>
</dbReference>
<keyword evidence="4" id="KW-0053">Apoptosis</keyword>
<evidence type="ECO:0000256" key="1">
    <source>
        <dbReference type="ARBA" id="ARBA00004308"/>
    </source>
</evidence>
<dbReference type="GO" id="GO:0042981">
    <property type="term" value="P:regulation of apoptotic process"/>
    <property type="evidence" value="ECO:0007669"/>
    <property type="project" value="InterPro"/>
</dbReference>
<dbReference type="PROSITE" id="PS50062">
    <property type="entry name" value="BCL2_FAMILY"/>
    <property type="match status" value="1"/>
</dbReference>
<dbReference type="InterPro" id="IPR002475">
    <property type="entry name" value="Bcl2-like"/>
</dbReference>
<dbReference type="AlphaFoldDB" id="A0A914WFX2"/>
<dbReference type="GO" id="GO:0051400">
    <property type="term" value="F:BH domain binding"/>
    <property type="evidence" value="ECO:0007669"/>
    <property type="project" value="TreeGrafter"/>
</dbReference>
<dbReference type="PANTHER" id="PTHR11256">
    <property type="entry name" value="BCL-2 RELATED"/>
    <property type="match status" value="1"/>
</dbReference>
<evidence type="ECO:0000256" key="2">
    <source>
        <dbReference type="ARBA" id="ARBA00009458"/>
    </source>
</evidence>
<evidence type="ECO:0000313" key="9">
    <source>
        <dbReference type="WBParaSite" id="PSAMB.scaffold391size53556.g5437.t1"/>
    </source>
</evidence>
<evidence type="ECO:0000256" key="4">
    <source>
        <dbReference type="ARBA" id="ARBA00022703"/>
    </source>
</evidence>
<evidence type="ECO:0000256" key="5">
    <source>
        <dbReference type="ARBA" id="ARBA00022989"/>
    </source>
</evidence>
<keyword evidence="8" id="KW-1185">Reference proteome</keyword>
<keyword evidence="3" id="KW-0812">Transmembrane</keyword>
<evidence type="ECO:0000256" key="3">
    <source>
        <dbReference type="ARBA" id="ARBA00022692"/>
    </source>
</evidence>
<dbReference type="SMART" id="SM00337">
    <property type="entry name" value="BCL"/>
    <property type="match status" value="1"/>
</dbReference>
<evidence type="ECO:0000256" key="6">
    <source>
        <dbReference type="ARBA" id="ARBA00023136"/>
    </source>
</evidence>
<feature type="domain" description="Bcl-2 Bcl-2 homology region 1-3" evidence="7">
    <location>
        <begin position="116"/>
        <end position="221"/>
    </location>
</feature>
<dbReference type="InterPro" id="IPR046371">
    <property type="entry name" value="Bcl-2_BH1-3"/>
</dbReference>
<dbReference type="InterPro" id="IPR036834">
    <property type="entry name" value="Bcl-2-like_sf"/>
</dbReference>
<dbReference type="GO" id="GO:0012505">
    <property type="term" value="C:endomembrane system"/>
    <property type="evidence" value="ECO:0007669"/>
    <property type="project" value="UniProtKB-SubCell"/>
</dbReference>
<proteinExistence type="inferred from homology"/>
<comment type="similarity">
    <text evidence="2">Belongs to the Bcl-2 family.</text>
</comment>
<dbReference type="InterPro" id="IPR026298">
    <property type="entry name" value="Bcl-2_fam"/>
</dbReference>
<dbReference type="GO" id="GO:0001836">
    <property type="term" value="P:release of cytochrome c from mitochondria"/>
    <property type="evidence" value="ECO:0007669"/>
    <property type="project" value="TreeGrafter"/>
</dbReference>
<accession>A0A914WFX2</accession>
<dbReference type="WBParaSite" id="PSAMB.scaffold391size53556.g5437.t1">
    <property type="protein sequence ID" value="PSAMB.scaffold391size53556.g5437.t1"/>
    <property type="gene ID" value="PSAMB.scaffold391size53556.g5437"/>
</dbReference>
<dbReference type="SUPFAM" id="SSF56854">
    <property type="entry name" value="Bcl-2 inhibitors of programmed cell death"/>
    <property type="match status" value="1"/>
</dbReference>
<dbReference type="GO" id="GO:0008630">
    <property type="term" value="P:intrinsic apoptotic signaling pathway in response to DNA damage"/>
    <property type="evidence" value="ECO:0007669"/>
    <property type="project" value="TreeGrafter"/>
</dbReference>
<organism evidence="8 9">
    <name type="scientific">Plectus sambesii</name>
    <dbReference type="NCBI Taxonomy" id="2011161"/>
    <lineage>
        <taxon>Eukaryota</taxon>
        <taxon>Metazoa</taxon>
        <taxon>Ecdysozoa</taxon>
        <taxon>Nematoda</taxon>
        <taxon>Chromadorea</taxon>
        <taxon>Plectida</taxon>
        <taxon>Plectina</taxon>
        <taxon>Plectoidea</taxon>
        <taxon>Plectidae</taxon>
        <taxon>Plectus</taxon>
    </lineage>
</organism>
<dbReference type="Pfam" id="PF00452">
    <property type="entry name" value="Bcl-2"/>
    <property type="match status" value="1"/>
</dbReference>
<dbReference type="Gene3D" id="1.10.437.10">
    <property type="entry name" value="Blc2-like"/>
    <property type="match status" value="1"/>
</dbReference>
<dbReference type="PANTHER" id="PTHR11256:SF47">
    <property type="entry name" value="BCL-2-LIKE PROTEIN 10"/>
    <property type="match status" value="1"/>
</dbReference>
<dbReference type="CDD" id="cd06845">
    <property type="entry name" value="Bcl-2_like"/>
    <property type="match status" value="1"/>
</dbReference>
<evidence type="ECO:0000313" key="8">
    <source>
        <dbReference type="Proteomes" id="UP000887566"/>
    </source>
</evidence>
<protein>
    <submittedName>
        <fullName evidence="9">Bcl-2 Bcl-2 homology region 1-3 domain-containing protein</fullName>
    </submittedName>
</protein>
<keyword evidence="6" id="KW-0472">Membrane</keyword>
<dbReference type="GO" id="GO:0097192">
    <property type="term" value="P:extrinsic apoptotic signaling pathway in absence of ligand"/>
    <property type="evidence" value="ECO:0007669"/>
    <property type="project" value="TreeGrafter"/>
</dbReference>
<name>A0A914WFX2_9BILA</name>
<reference evidence="9" key="1">
    <citation type="submission" date="2022-11" db="UniProtKB">
        <authorList>
            <consortium name="WormBaseParasite"/>
        </authorList>
    </citation>
    <scope>IDENTIFICATION</scope>
</reference>